<dbReference type="InterPro" id="IPR002347">
    <property type="entry name" value="SDR_fam"/>
</dbReference>
<dbReference type="PANTHER" id="PTHR43669">
    <property type="entry name" value="5-KETO-D-GLUCONATE 5-REDUCTASE"/>
    <property type="match status" value="1"/>
</dbReference>
<evidence type="ECO:0000256" key="1">
    <source>
        <dbReference type="ARBA" id="ARBA00006484"/>
    </source>
</evidence>
<dbReference type="PANTHER" id="PTHR43669:SF3">
    <property type="entry name" value="ALCOHOL DEHYDROGENASE, PUTATIVE (AFU_ORTHOLOGUE AFUA_3G03445)-RELATED"/>
    <property type="match status" value="1"/>
</dbReference>
<proteinExistence type="inferred from homology"/>
<dbReference type="Gene3D" id="3.40.50.720">
    <property type="entry name" value="NAD(P)-binding Rossmann-like Domain"/>
    <property type="match status" value="1"/>
</dbReference>
<evidence type="ECO:0000256" key="2">
    <source>
        <dbReference type="ARBA" id="ARBA00023002"/>
    </source>
</evidence>
<organism evidence="4 5">
    <name type="scientific">Leifsonia tongyongensis</name>
    <dbReference type="NCBI Taxonomy" id="1268043"/>
    <lineage>
        <taxon>Bacteria</taxon>
        <taxon>Bacillati</taxon>
        <taxon>Actinomycetota</taxon>
        <taxon>Actinomycetes</taxon>
        <taxon>Micrococcales</taxon>
        <taxon>Microbacteriaceae</taxon>
        <taxon>Leifsonia</taxon>
    </lineage>
</organism>
<dbReference type="PRINTS" id="PR00080">
    <property type="entry name" value="SDRFAMILY"/>
</dbReference>
<evidence type="ECO:0000313" key="4">
    <source>
        <dbReference type="EMBL" id="NEN07798.1"/>
    </source>
</evidence>
<dbReference type="EMBL" id="JAAGWY010000005">
    <property type="protein sequence ID" value="NEN07798.1"/>
    <property type="molecule type" value="Genomic_DNA"/>
</dbReference>
<keyword evidence="2" id="KW-0560">Oxidoreductase</keyword>
<dbReference type="Proteomes" id="UP000474967">
    <property type="component" value="Unassembled WGS sequence"/>
</dbReference>
<dbReference type="AlphaFoldDB" id="A0A6L9Y3H2"/>
<gene>
    <name evidence="4" type="ORF">G3T36_18235</name>
</gene>
<evidence type="ECO:0000256" key="3">
    <source>
        <dbReference type="RuleBase" id="RU000363"/>
    </source>
</evidence>
<dbReference type="SUPFAM" id="SSF51735">
    <property type="entry name" value="NAD(P)-binding Rossmann-fold domains"/>
    <property type="match status" value="1"/>
</dbReference>
<comment type="caution">
    <text evidence="4">The sequence shown here is derived from an EMBL/GenBank/DDBJ whole genome shotgun (WGS) entry which is preliminary data.</text>
</comment>
<keyword evidence="5" id="KW-1185">Reference proteome</keyword>
<sequence length="259" mass="27010">MTDSPLSGRTALVTGAGRGIGRAIAMGLAEAGADLVLLGRTQEQLDDVTEAIRAHDGRATSVAADLSLPASLPSLLEELDYRFGQIDVLINNAGSVAPLGISGSIGLGAFRENLDLNVIAPVAFDLHFAPAMRKREWGRIVNISSGIAARPASMIGGNAYATSKAALEAHTLNLAAEFADSGVAINAFRPGSVDTAMQAWIRSQNPAKLGSDLPTRFRRSYESGTLLTAEQSAAALIPKLFTDQNGQIWTVDGKVGAAQ</sequence>
<dbReference type="CDD" id="cd05233">
    <property type="entry name" value="SDR_c"/>
    <property type="match status" value="1"/>
</dbReference>
<protein>
    <submittedName>
        <fullName evidence="4">SDR family oxidoreductase</fullName>
    </submittedName>
</protein>
<dbReference type="GO" id="GO:0016491">
    <property type="term" value="F:oxidoreductase activity"/>
    <property type="evidence" value="ECO:0007669"/>
    <property type="project" value="UniProtKB-KW"/>
</dbReference>
<evidence type="ECO:0000313" key="5">
    <source>
        <dbReference type="Proteomes" id="UP000474967"/>
    </source>
</evidence>
<dbReference type="RefSeq" id="WP_163291284.1">
    <property type="nucleotide sequence ID" value="NZ_JAAGWY010000005.1"/>
</dbReference>
<reference evidence="4 5" key="1">
    <citation type="journal article" date="2014" name="J. Microbiol.">
        <title>Diaminobutyricibacter tongyongensis gen. nov., sp. nov. and Homoserinibacter gongjuensis gen. nov., sp. nov. belong to the family Microbacteriaceae.</title>
        <authorList>
            <person name="Kim S.J."/>
            <person name="Ahn J.H."/>
            <person name="Weon H.Y."/>
            <person name="Hamada M."/>
            <person name="Suzuki K."/>
            <person name="Kwon S.W."/>
        </authorList>
    </citation>
    <scope>NUCLEOTIDE SEQUENCE [LARGE SCALE GENOMIC DNA]</scope>
    <source>
        <strain evidence="4 5">NBRC 108724</strain>
    </source>
</reference>
<dbReference type="InterPro" id="IPR036291">
    <property type="entry name" value="NAD(P)-bd_dom_sf"/>
</dbReference>
<accession>A0A6L9Y3H2</accession>
<dbReference type="Pfam" id="PF00106">
    <property type="entry name" value="adh_short"/>
    <property type="match status" value="1"/>
</dbReference>
<comment type="similarity">
    <text evidence="1 3">Belongs to the short-chain dehydrogenases/reductases (SDR) family.</text>
</comment>
<dbReference type="PRINTS" id="PR00081">
    <property type="entry name" value="GDHRDH"/>
</dbReference>
<name>A0A6L9Y3H2_9MICO</name>